<dbReference type="PANTHER" id="PTHR22642">
    <property type="entry name" value="IMIDAZOLONEPROPIONASE"/>
    <property type="match status" value="1"/>
</dbReference>
<dbReference type="InterPro" id="IPR011059">
    <property type="entry name" value="Metal-dep_hydrolase_composite"/>
</dbReference>
<dbReference type="InterPro" id="IPR013108">
    <property type="entry name" value="Amidohydro_3"/>
</dbReference>
<dbReference type="GO" id="GO:0016810">
    <property type="term" value="F:hydrolase activity, acting on carbon-nitrogen (but not peptide) bonds"/>
    <property type="evidence" value="ECO:0007669"/>
    <property type="project" value="InterPro"/>
</dbReference>
<dbReference type="STRING" id="1529.SAMN04487885_11578"/>
<feature type="domain" description="Amidohydrolase 3" evidence="1">
    <location>
        <begin position="48"/>
        <end position="538"/>
    </location>
</feature>
<dbReference type="Pfam" id="PF07969">
    <property type="entry name" value="Amidohydro_3"/>
    <property type="match status" value="1"/>
</dbReference>
<organism evidence="2 3">
    <name type="scientific">Clostridium cadaveris</name>
    <dbReference type="NCBI Taxonomy" id="1529"/>
    <lineage>
        <taxon>Bacteria</taxon>
        <taxon>Bacillati</taxon>
        <taxon>Bacillota</taxon>
        <taxon>Clostridia</taxon>
        <taxon>Eubacteriales</taxon>
        <taxon>Clostridiaceae</taxon>
        <taxon>Clostridium</taxon>
    </lineage>
</organism>
<dbReference type="InterPro" id="IPR032466">
    <property type="entry name" value="Metal_Hydrolase"/>
</dbReference>
<name>A0A1I2MS15_9CLOT</name>
<dbReference type="Proteomes" id="UP000182135">
    <property type="component" value="Unassembled WGS sequence"/>
</dbReference>
<accession>A0A1I2MS15</accession>
<gene>
    <name evidence="2" type="ORF">SAMN04487885_11578</name>
</gene>
<dbReference type="Gene3D" id="2.30.40.10">
    <property type="entry name" value="Urease, subunit C, domain 1"/>
    <property type="match status" value="1"/>
</dbReference>
<evidence type="ECO:0000313" key="3">
    <source>
        <dbReference type="Proteomes" id="UP000182135"/>
    </source>
</evidence>
<keyword evidence="3" id="KW-1185">Reference proteome</keyword>
<dbReference type="EMBL" id="FOOE01000015">
    <property type="protein sequence ID" value="SFF92146.1"/>
    <property type="molecule type" value="Genomic_DNA"/>
</dbReference>
<evidence type="ECO:0000313" key="2">
    <source>
        <dbReference type="EMBL" id="SFF92146.1"/>
    </source>
</evidence>
<reference evidence="2 3" key="1">
    <citation type="submission" date="2016-10" db="EMBL/GenBank/DDBJ databases">
        <authorList>
            <person name="de Groot N.N."/>
        </authorList>
    </citation>
    <scope>NUCLEOTIDE SEQUENCE [LARGE SCALE GENOMIC DNA]</scope>
    <source>
        <strain evidence="2 3">NLAE-zl-G419</strain>
    </source>
</reference>
<dbReference type="RefSeq" id="WP_074845831.1">
    <property type="nucleotide sequence ID" value="NZ_BAAACD010000038.1"/>
</dbReference>
<sequence length="540" mass="61149">MKTIFFNGNIITMDKNQPYVDSMIVEEHKFIFAGKYNDAMKLIGQKDEMVDLNGKTVVPGFNDSHVHLLNYGYSLTKIDCNGIKSIEEVIEKSKKYIYENKIEADKWVCGRGWNQTHFKEGRYPNRYDLDKISTTHPMVFTRICEHVVVVNSLALKKANIDKSTDNPIGGEIERDENGEPTGVLKENARYLIYSKIPDATIEEIKTMIVKGVNKAISYGLTSLQTDDFETFSSKNWRKILKAYDELISENRLPIRIYEQCLLPDVDRLKEFLSEGYRTGIGNENFKIGPLKLLTDGSLGMNTAYLDEPYSDDPNSKGISVFSQEKLDELSSTAVKGGMNLVFHAIGDGAINMCLKSFEKARKISSIKDNRFGLIHIQILSESIINKFKELNVVAYMEPICINTDLYIAESRVGKERMKTSYIYKRLCDEGLNICISSDCPVDSLNPMHSIYVATNRKDYNGYPNEGWIMEEALSVEEALYGLTLGGAYASYEENIKGSIEYGKLADFIIISDDIMNIDKKDIQDIKVEATYLGGKKVYSI</sequence>
<dbReference type="OrthoDB" id="9767366at2"/>
<dbReference type="AlphaFoldDB" id="A0A1I2MS15"/>
<dbReference type="Gene3D" id="3.20.20.140">
    <property type="entry name" value="Metal-dependent hydrolases"/>
    <property type="match status" value="1"/>
</dbReference>
<dbReference type="eggNOG" id="COG1574">
    <property type="taxonomic scope" value="Bacteria"/>
</dbReference>
<dbReference type="SUPFAM" id="SSF51338">
    <property type="entry name" value="Composite domain of metallo-dependent hydrolases"/>
    <property type="match status" value="1"/>
</dbReference>
<proteinExistence type="predicted"/>
<dbReference type="Gene3D" id="3.10.310.70">
    <property type="match status" value="1"/>
</dbReference>
<protein>
    <recommendedName>
        <fullName evidence="1">Amidohydrolase 3 domain-containing protein</fullName>
    </recommendedName>
</protein>
<dbReference type="PANTHER" id="PTHR22642:SF2">
    <property type="entry name" value="PROTEIN LONG AFTER FAR-RED 3"/>
    <property type="match status" value="1"/>
</dbReference>
<dbReference type="CDD" id="cd01300">
    <property type="entry name" value="YtcJ_like"/>
    <property type="match status" value="1"/>
</dbReference>
<evidence type="ECO:0000259" key="1">
    <source>
        <dbReference type="Pfam" id="PF07969"/>
    </source>
</evidence>
<dbReference type="SUPFAM" id="SSF51556">
    <property type="entry name" value="Metallo-dependent hydrolases"/>
    <property type="match status" value="1"/>
</dbReference>
<dbReference type="InterPro" id="IPR033932">
    <property type="entry name" value="YtcJ-like"/>
</dbReference>